<protein>
    <submittedName>
        <fullName evidence="1">Uncharacterized protein</fullName>
    </submittedName>
</protein>
<proteinExistence type="predicted"/>
<dbReference type="RefSeq" id="WP_262899422.1">
    <property type="nucleotide sequence ID" value="NZ_JAUHGV010000010.1"/>
</dbReference>
<comment type="caution">
    <text evidence="1">The sequence shown here is derived from an EMBL/GenBank/DDBJ whole genome shotgun (WGS) entry which is preliminary data.</text>
</comment>
<dbReference type="Proteomes" id="UP001225933">
    <property type="component" value="Unassembled WGS sequence"/>
</dbReference>
<sequence>MLQILVPSNLLKYNKKAGTILKILKTWENPHGNYRKNTDGLVCE</sequence>
<name>A0AAJ1VJE0_9FLAO</name>
<dbReference type="EMBL" id="JAUHGV010000010">
    <property type="protein sequence ID" value="MDN4012905.1"/>
    <property type="molecule type" value="Genomic_DNA"/>
</dbReference>
<evidence type="ECO:0000313" key="2">
    <source>
        <dbReference type="Proteomes" id="UP001225933"/>
    </source>
</evidence>
<accession>A0AAJ1VJE0</accession>
<evidence type="ECO:0000313" key="1">
    <source>
        <dbReference type="EMBL" id="MDN4012905.1"/>
    </source>
</evidence>
<organism evidence="1 2">
    <name type="scientific">Chryseobacterium gambrini</name>
    <dbReference type="NCBI Taxonomy" id="373672"/>
    <lineage>
        <taxon>Bacteria</taxon>
        <taxon>Pseudomonadati</taxon>
        <taxon>Bacteroidota</taxon>
        <taxon>Flavobacteriia</taxon>
        <taxon>Flavobacteriales</taxon>
        <taxon>Weeksellaceae</taxon>
        <taxon>Chryseobacterium group</taxon>
        <taxon>Chryseobacterium</taxon>
    </lineage>
</organism>
<gene>
    <name evidence="1" type="ORF">QX233_10555</name>
</gene>
<reference evidence="1" key="1">
    <citation type="submission" date="2023-06" db="EMBL/GenBank/DDBJ databases">
        <title>Two Chryseobacterium gambrini strains from China.</title>
        <authorList>
            <person name="Zeng J."/>
            <person name="Wu Y."/>
        </authorList>
    </citation>
    <scope>NUCLEOTIDE SEQUENCE</scope>
    <source>
        <strain evidence="1">SQ219</strain>
    </source>
</reference>
<dbReference type="AlphaFoldDB" id="A0AAJ1VJE0"/>